<accession>A0A830HW48</accession>
<reference evidence="1" key="1">
    <citation type="submission" date="2020-10" db="EMBL/GenBank/DDBJ databases">
        <title>Unveiling of a novel bifunctional photoreceptor, Dualchrome1, isolated from a cosmopolitan green alga.</title>
        <authorList>
            <person name="Suzuki S."/>
            <person name="Kawachi M."/>
        </authorList>
    </citation>
    <scope>NUCLEOTIDE SEQUENCE</scope>
    <source>
        <strain evidence="1">NIES 2893</strain>
    </source>
</reference>
<dbReference type="Proteomes" id="UP000660262">
    <property type="component" value="Unassembled WGS sequence"/>
</dbReference>
<protein>
    <submittedName>
        <fullName evidence="1">Uncharacterized protein</fullName>
    </submittedName>
</protein>
<gene>
    <name evidence="1" type="ORF">PPROV_000784400</name>
</gene>
<organism evidence="1 2">
    <name type="scientific">Pycnococcus provasolii</name>
    <dbReference type="NCBI Taxonomy" id="41880"/>
    <lineage>
        <taxon>Eukaryota</taxon>
        <taxon>Viridiplantae</taxon>
        <taxon>Chlorophyta</taxon>
        <taxon>Pseudoscourfieldiophyceae</taxon>
        <taxon>Pseudoscourfieldiales</taxon>
        <taxon>Pycnococcaceae</taxon>
        <taxon>Pycnococcus</taxon>
    </lineage>
</organism>
<evidence type="ECO:0000313" key="2">
    <source>
        <dbReference type="Proteomes" id="UP000660262"/>
    </source>
</evidence>
<dbReference type="AlphaFoldDB" id="A0A830HW48"/>
<sequence>MVIKTLRVTVSCGNNWRSTSLEPSYELRELTRSLEDRYLRSLSSSGRVLDQPPQSALVHDTYVTRYRRNDKHKRLANDTVATFVKQTNNTDATQISDMSALVLDGPEAITAETLLRAGLRPENILVPNPSTAVVTTLRSTHQVHAWAGTVEAYLKETRRRRQHQHDLVWLDFMKSLSTHRDAICDAVHVVKPGGLLAFTLSLREGAPDVVGHSRAKAVADAITTVEEAAFRAGLELSSIHGKGLSDFVRGCGVDIAAGVDIASALNARDIGAIASSLDAWADRDDIDAPPRLIDAARRAAAAVPRDVVSAVWTPDGNPCASLTSDGGKAVADADARRVVRVAQAVTSFTAPGVVDASLTTTKNCRSYAGSVHLYVGQMAFYAFQVKTRAR</sequence>
<keyword evidence="2" id="KW-1185">Reference proteome</keyword>
<comment type="caution">
    <text evidence="1">The sequence shown here is derived from an EMBL/GenBank/DDBJ whole genome shotgun (WGS) entry which is preliminary data.</text>
</comment>
<name>A0A830HW48_9CHLO</name>
<evidence type="ECO:0000313" key="1">
    <source>
        <dbReference type="EMBL" id="GHP09107.1"/>
    </source>
</evidence>
<dbReference type="EMBL" id="BNJQ01000023">
    <property type="protein sequence ID" value="GHP09107.1"/>
    <property type="molecule type" value="Genomic_DNA"/>
</dbReference>
<proteinExistence type="predicted"/>